<dbReference type="Gene3D" id="3.40.50.620">
    <property type="entry name" value="HUPs"/>
    <property type="match status" value="1"/>
</dbReference>
<feature type="binding site" evidence="3">
    <location>
        <position position="102"/>
    </location>
    <ligand>
        <name>ATP</name>
        <dbReference type="ChEBI" id="CHEBI:30616"/>
    </ligand>
</feature>
<keyword evidence="2 3" id="KW-0819">tRNA processing</keyword>
<proteinExistence type="inferred from homology"/>
<keyword evidence="4" id="KW-0808">Transferase</keyword>
<dbReference type="GO" id="GO:0000049">
    <property type="term" value="F:tRNA binding"/>
    <property type="evidence" value="ECO:0007669"/>
    <property type="project" value="UniProtKB-KW"/>
</dbReference>
<dbReference type="SUPFAM" id="SSF52374">
    <property type="entry name" value="Nucleotidylyl transferase"/>
    <property type="match status" value="1"/>
</dbReference>
<dbReference type="EMBL" id="FXAZ01000001">
    <property type="protein sequence ID" value="SMG15618.1"/>
    <property type="molecule type" value="Genomic_DNA"/>
</dbReference>
<feature type="binding site" evidence="3">
    <location>
        <position position="183"/>
    </location>
    <ligand>
        <name>ATP</name>
        <dbReference type="ChEBI" id="CHEBI:30616"/>
    </ligand>
</feature>
<evidence type="ECO:0000313" key="4">
    <source>
        <dbReference type="EMBL" id="SMG15618.1"/>
    </source>
</evidence>
<dbReference type="NCBIfam" id="NF010191">
    <property type="entry name" value="PRK13670.1"/>
    <property type="match status" value="1"/>
</dbReference>
<dbReference type="OrthoDB" id="9769796at2"/>
<evidence type="ECO:0000256" key="3">
    <source>
        <dbReference type="HAMAP-Rule" id="MF_01539"/>
    </source>
</evidence>
<dbReference type="PANTHER" id="PTHR37825">
    <property type="entry name" value="TRNA(MET) CYTIDINE ACETATE LIGASE"/>
    <property type="match status" value="1"/>
</dbReference>
<organism evidence="4 5">
    <name type="scientific">Paenibacillus aquistagni</name>
    <dbReference type="NCBI Taxonomy" id="1852522"/>
    <lineage>
        <taxon>Bacteria</taxon>
        <taxon>Bacillati</taxon>
        <taxon>Bacillota</taxon>
        <taxon>Bacilli</taxon>
        <taxon>Bacillales</taxon>
        <taxon>Paenibacillaceae</taxon>
        <taxon>Paenibacillus</taxon>
    </lineage>
</organism>
<dbReference type="Pfam" id="PF05636">
    <property type="entry name" value="HIGH_NTase1"/>
    <property type="match status" value="1"/>
</dbReference>
<dbReference type="STRING" id="1852522.SAMN06295960_0565"/>
<gene>
    <name evidence="3" type="primary">tmcAL</name>
    <name evidence="4" type="ORF">SAMN06295960_0565</name>
</gene>
<keyword evidence="3" id="KW-0694">RNA-binding</keyword>
<keyword evidence="3" id="KW-0547">Nucleotide-binding</keyword>
<dbReference type="AlphaFoldDB" id="A0A1X7ILB6"/>
<dbReference type="InterPro" id="IPR014729">
    <property type="entry name" value="Rossmann-like_a/b/a_fold"/>
</dbReference>
<comment type="similarity">
    <text evidence="3">Belongs to the TmcAL family.</text>
</comment>
<comment type="subcellular location">
    <subcellularLocation>
        <location evidence="3">Cytoplasm</location>
    </subcellularLocation>
</comment>
<reference evidence="4 5" key="1">
    <citation type="submission" date="2017-04" db="EMBL/GenBank/DDBJ databases">
        <authorList>
            <person name="Afonso C.L."/>
            <person name="Miller P.J."/>
            <person name="Scott M.A."/>
            <person name="Spackman E."/>
            <person name="Goraichik I."/>
            <person name="Dimitrov K.M."/>
            <person name="Suarez D.L."/>
            <person name="Swayne D.E."/>
        </authorList>
    </citation>
    <scope>NUCLEOTIDE SEQUENCE [LARGE SCALE GENOMIC DNA]</scope>
    <source>
        <strain evidence="4 5">11</strain>
    </source>
</reference>
<keyword evidence="3" id="KW-0963">Cytoplasm</keyword>
<accession>A0A1X7ILB6</accession>
<protein>
    <recommendedName>
        <fullName evidence="3">tRNA(Met) cytidine acetate ligase</fullName>
        <ecNumber evidence="3">6.3.4.-</ecNumber>
    </recommendedName>
</protein>
<feature type="binding site" evidence="3">
    <location>
        <begin position="7"/>
        <end position="20"/>
    </location>
    <ligand>
        <name>ATP</name>
        <dbReference type="ChEBI" id="CHEBI:30616"/>
    </ligand>
</feature>
<sequence length="428" mass="47542">MRTVGIIVEYNPLHNGHVYHIQQSRKVTGAEAVVAVMSGHFLQRGEPALLDKWSRADMALHQGVDLLIELPVAYSVQPAEWFAYGAVSLLEATGIVDTLCFGSEIGNLAALSAAAERLSDESDEFQASLRHHLKHGMNYPAAFAAAASCSTASPLSHVENADDALEQGTALEKSDPSWIAEPNNSLGLHYLIALHRIRSSIIPYTIARQKAGYHDQDVNDSFIASATAIRKLIIEDHSPASYMPASSWNILQQAQDMGRAPVSWKQLEHHLFYQLQRSSRQQLAELLEVTEGLEYRMEQALPQLAELTTEAFIAHIKSKRYTRTKLQRMLTHILLGHRKVHFGPEALAQGPAYIRVLGFNEKGQTLLKRMRKTASCPIVHKVTRDNAQLGGICGLTADVQATAIYANAFSNWTGKLAYRDYYEPPIRR</sequence>
<dbReference type="GO" id="GO:0016879">
    <property type="term" value="F:ligase activity, forming carbon-nitrogen bonds"/>
    <property type="evidence" value="ECO:0007669"/>
    <property type="project" value="UniProtKB-UniRule"/>
</dbReference>
<comment type="caution">
    <text evidence="3">Lacks conserved residue(s) required for the propagation of feature annotation.</text>
</comment>
<keyword evidence="3" id="KW-0820">tRNA-binding</keyword>
<evidence type="ECO:0000313" key="5">
    <source>
        <dbReference type="Proteomes" id="UP000193834"/>
    </source>
</evidence>
<keyword evidence="3" id="KW-0067">ATP-binding</keyword>
<comment type="catalytic activity">
    <reaction evidence="3">
        <text>cytidine(34) in elongator tRNA(Met) + acetate + ATP = N(4)-acetylcytidine(34) in elongator tRNA(Met) + AMP + diphosphate</text>
        <dbReference type="Rhea" id="RHEA:58144"/>
        <dbReference type="Rhea" id="RHEA-COMP:10693"/>
        <dbReference type="Rhea" id="RHEA-COMP:10694"/>
        <dbReference type="ChEBI" id="CHEBI:30089"/>
        <dbReference type="ChEBI" id="CHEBI:30616"/>
        <dbReference type="ChEBI" id="CHEBI:33019"/>
        <dbReference type="ChEBI" id="CHEBI:74900"/>
        <dbReference type="ChEBI" id="CHEBI:82748"/>
        <dbReference type="ChEBI" id="CHEBI:456215"/>
    </reaction>
</comment>
<feature type="binding site" evidence="3">
    <location>
        <position position="208"/>
    </location>
    <ligand>
        <name>ATP</name>
        <dbReference type="ChEBI" id="CHEBI:30616"/>
    </ligand>
</feature>
<keyword evidence="1 3" id="KW-0436">Ligase</keyword>
<evidence type="ECO:0000256" key="1">
    <source>
        <dbReference type="ARBA" id="ARBA00022598"/>
    </source>
</evidence>
<name>A0A1X7ILB6_9BACL</name>
<dbReference type="EC" id="6.3.4.-" evidence="3"/>
<dbReference type="GO" id="GO:0005524">
    <property type="term" value="F:ATP binding"/>
    <property type="evidence" value="ECO:0007669"/>
    <property type="project" value="UniProtKB-KW"/>
</dbReference>
<dbReference type="GO" id="GO:0005737">
    <property type="term" value="C:cytoplasm"/>
    <property type="evidence" value="ECO:0007669"/>
    <property type="project" value="UniProtKB-SubCell"/>
</dbReference>
<dbReference type="GO" id="GO:0016740">
    <property type="term" value="F:transferase activity"/>
    <property type="evidence" value="ECO:0007669"/>
    <property type="project" value="UniProtKB-KW"/>
</dbReference>
<dbReference type="GO" id="GO:0006400">
    <property type="term" value="P:tRNA modification"/>
    <property type="evidence" value="ECO:0007669"/>
    <property type="project" value="UniProtKB-UniRule"/>
</dbReference>
<dbReference type="InterPro" id="IPR008513">
    <property type="entry name" value="tRNA(Met)_cyd_acetate_ligase"/>
</dbReference>
<comment type="function">
    <text evidence="3">Catalyzes the formation of N(4)-acetylcytidine (ac(4)C) at the wobble position of elongator tRNA(Met), using acetate and ATP as substrates. First activates an acetate ion to form acetyladenylate (Ac-AMP) and then transfers the acetyl group to tRNA to form ac(4)C34.</text>
</comment>
<keyword evidence="5" id="KW-1185">Reference proteome</keyword>
<dbReference type="RefSeq" id="WP_085492817.1">
    <property type="nucleotide sequence ID" value="NZ_FXAZ01000001.1"/>
</dbReference>
<dbReference type="PANTHER" id="PTHR37825:SF1">
    <property type="entry name" value="TRNA(MET) CYTIDINE ACETATE LIGASE"/>
    <property type="match status" value="1"/>
</dbReference>
<evidence type="ECO:0000256" key="2">
    <source>
        <dbReference type="ARBA" id="ARBA00022694"/>
    </source>
</evidence>
<dbReference type="Proteomes" id="UP000193834">
    <property type="component" value="Unassembled WGS sequence"/>
</dbReference>
<dbReference type="HAMAP" id="MF_01539">
    <property type="entry name" value="TmcAL"/>
    <property type="match status" value="1"/>
</dbReference>